<sequence>MSGRFEYQKVDPARREIRLIELFPRTHHLSKARPACRMFHASLDEDPPFLALSYVWGDRKDGRIILVDKRPFRVTRNLFEAMMGFEEAESMIVWIDAICINQMDDEEKGWQVGLMGDIYRQAFGVLAWLGAPADNSDTVIDYLNMLGERAEACGLHNGPQGCTSIWQAIATTPSYMQDPAKIVLKSWLDRRLISVSKRDLEQLLDSISGWKSQDQLLPIAGLRRLLRRAW</sequence>
<evidence type="ECO:0000259" key="1">
    <source>
        <dbReference type="Pfam" id="PF06985"/>
    </source>
</evidence>
<name>A0A6A6ZMZ5_9PLEO</name>
<keyword evidence="3" id="KW-1185">Reference proteome</keyword>
<dbReference type="PANTHER" id="PTHR24148:SF77">
    <property type="entry name" value="HETEROKARYON INCOMPATIBILITY DOMAIN-CONTAINING PROTEIN"/>
    <property type="match status" value="1"/>
</dbReference>
<reference evidence="2" key="1">
    <citation type="journal article" date="2020" name="Stud. Mycol.">
        <title>101 Dothideomycetes genomes: a test case for predicting lifestyles and emergence of pathogens.</title>
        <authorList>
            <person name="Haridas S."/>
            <person name="Albert R."/>
            <person name="Binder M."/>
            <person name="Bloem J."/>
            <person name="Labutti K."/>
            <person name="Salamov A."/>
            <person name="Andreopoulos B."/>
            <person name="Baker S."/>
            <person name="Barry K."/>
            <person name="Bills G."/>
            <person name="Bluhm B."/>
            <person name="Cannon C."/>
            <person name="Castanera R."/>
            <person name="Culley D."/>
            <person name="Daum C."/>
            <person name="Ezra D."/>
            <person name="Gonzalez J."/>
            <person name="Henrissat B."/>
            <person name="Kuo A."/>
            <person name="Liang C."/>
            <person name="Lipzen A."/>
            <person name="Lutzoni F."/>
            <person name="Magnuson J."/>
            <person name="Mondo S."/>
            <person name="Nolan M."/>
            <person name="Ohm R."/>
            <person name="Pangilinan J."/>
            <person name="Park H.-J."/>
            <person name="Ramirez L."/>
            <person name="Alfaro M."/>
            <person name="Sun H."/>
            <person name="Tritt A."/>
            <person name="Yoshinaga Y."/>
            <person name="Zwiers L.-H."/>
            <person name="Turgeon B."/>
            <person name="Goodwin S."/>
            <person name="Spatafora J."/>
            <person name="Crous P."/>
            <person name="Grigoriev I."/>
        </authorList>
    </citation>
    <scope>NUCLEOTIDE SEQUENCE</scope>
    <source>
        <strain evidence="2">CBS 113818</strain>
    </source>
</reference>
<organism evidence="2 3">
    <name type="scientific">Ophiobolus disseminans</name>
    <dbReference type="NCBI Taxonomy" id="1469910"/>
    <lineage>
        <taxon>Eukaryota</taxon>
        <taxon>Fungi</taxon>
        <taxon>Dikarya</taxon>
        <taxon>Ascomycota</taxon>
        <taxon>Pezizomycotina</taxon>
        <taxon>Dothideomycetes</taxon>
        <taxon>Pleosporomycetidae</taxon>
        <taxon>Pleosporales</taxon>
        <taxon>Pleosporineae</taxon>
        <taxon>Phaeosphaeriaceae</taxon>
        <taxon>Ophiobolus</taxon>
    </lineage>
</organism>
<dbReference type="OrthoDB" id="2157530at2759"/>
<dbReference type="PANTHER" id="PTHR24148">
    <property type="entry name" value="ANKYRIN REPEAT DOMAIN-CONTAINING PROTEIN 39 HOMOLOG-RELATED"/>
    <property type="match status" value="1"/>
</dbReference>
<dbReference type="Proteomes" id="UP000799424">
    <property type="component" value="Unassembled WGS sequence"/>
</dbReference>
<protein>
    <submittedName>
        <fullName evidence="2">Heterokaryon incompatibility protein</fullName>
    </submittedName>
</protein>
<evidence type="ECO:0000313" key="2">
    <source>
        <dbReference type="EMBL" id="KAF2821744.1"/>
    </source>
</evidence>
<proteinExistence type="predicted"/>
<dbReference type="AlphaFoldDB" id="A0A6A6ZMZ5"/>
<accession>A0A6A6ZMZ5</accession>
<evidence type="ECO:0000313" key="3">
    <source>
        <dbReference type="Proteomes" id="UP000799424"/>
    </source>
</evidence>
<feature type="non-terminal residue" evidence="2">
    <location>
        <position position="230"/>
    </location>
</feature>
<feature type="domain" description="Heterokaryon incompatibility" evidence="1">
    <location>
        <begin position="49"/>
        <end position="145"/>
    </location>
</feature>
<dbReference type="InterPro" id="IPR010730">
    <property type="entry name" value="HET"/>
</dbReference>
<dbReference type="EMBL" id="MU006236">
    <property type="protein sequence ID" value="KAF2821744.1"/>
    <property type="molecule type" value="Genomic_DNA"/>
</dbReference>
<gene>
    <name evidence="2" type="ORF">CC86DRAFT_255801</name>
</gene>
<dbReference type="Pfam" id="PF06985">
    <property type="entry name" value="HET"/>
    <property type="match status" value="1"/>
</dbReference>
<dbReference type="InterPro" id="IPR052895">
    <property type="entry name" value="HetReg/Transcr_Mod"/>
</dbReference>